<protein>
    <recommendedName>
        <fullName evidence="3">Addiction module component</fullName>
    </recommendedName>
</protein>
<dbReference type="InterPro" id="IPR020271">
    <property type="entry name" value="Uncharacterised_MJ1172"/>
</dbReference>
<gene>
    <name evidence="1" type="ORF">IDJ77_20405</name>
</gene>
<accession>A0ABR7WV50</accession>
<dbReference type="EMBL" id="JACWMY010000011">
    <property type="protein sequence ID" value="MBD1366185.1"/>
    <property type="molecule type" value="Genomic_DNA"/>
</dbReference>
<reference evidence="1 2" key="1">
    <citation type="submission" date="2020-09" db="EMBL/GenBank/DDBJ databases">
        <title>Novel species of Mucilaginibacter isolated from a glacier on the Tibetan Plateau.</title>
        <authorList>
            <person name="Liu Q."/>
            <person name="Xin Y.-H."/>
        </authorList>
    </citation>
    <scope>NUCLEOTIDE SEQUENCE [LARGE SCALE GENOMIC DNA]</scope>
    <source>
        <strain evidence="1 2">ZT4R22</strain>
    </source>
</reference>
<dbReference type="RefSeq" id="WP_191190834.1">
    <property type="nucleotide sequence ID" value="NZ_JACWMY010000011.1"/>
</dbReference>
<dbReference type="Pfam" id="PF10884">
    <property type="entry name" value="DUF2683"/>
    <property type="match status" value="1"/>
</dbReference>
<evidence type="ECO:0000313" key="1">
    <source>
        <dbReference type="EMBL" id="MBD1366185.1"/>
    </source>
</evidence>
<organism evidence="1 2">
    <name type="scientific">Mucilaginibacter pankratovii</name>
    <dbReference type="NCBI Taxonomy" id="2772110"/>
    <lineage>
        <taxon>Bacteria</taxon>
        <taxon>Pseudomonadati</taxon>
        <taxon>Bacteroidota</taxon>
        <taxon>Sphingobacteriia</taxon>
        <taxon>Sphingobacteriales</taxon>
        <taxon>Sphingobacteriaceae</taxon>
        <taxon>Mucilaginibacter</taxon>
    </lineage>
</organism>
<evidence type="ECO:0008006" key="3">
    <source>
        <dbReference type="Google" id="ProtNLM"/>
    </source>
</evidence>
<proteinExistence type="predicted"/>
<dbReference type="Proteomes" id="UP000606600">
    <property type="component" value="Unassembled WGS sequence"/>
</dbReference>
<sequence length="68" mass="7784">MATYIVNPTEEQEKALNAFLKALEVSFVKDDDEALPPHVVEGIARGREDIKAGRFKTFEEFKQKYPVK</sequence>
<comment type="caution">
    <text evidence="1">The sequence shown here is derived from an EMBL/GenBank/DDBJ whole genome shotgun (WGS) entry which is preliminary data.</text>
</comment>
<evidence type="ECO:0000313" key="2">
    <source>
        <dbReference type="Proteomes" id="UP000606600"/>
    </source>
</evidence>
<keyword evidence="2" id="KW-1185">Reference proteome</keyword>
<name>A0ABR7WV50_9SPHI</name>